<dbReference type="InterPro" id="IPR042188">
    <property type="entry name" value="MmgE/PrpD_sf_2"/>
</dbReference>
<comment type="caution">
    <text evidence="4">The sequence shown here is derived from an EMBL/GenBank/DDBJ whole genome shotgun (WGS) entry which is preliminary data.</text>
</comment>
<dbReference type="Gene3D" id="1.10.4100.10">
    <property type="entry name" value="2-methylcitrate dehydratase PrpD"/>
    <property type="match status" value="2"/>
</dbReference>
<dbReference type="EMBL" id="JARVKM010000044">
    <property type="protein sequence ID" value="KAK9774143.1"/>
    <property type="molecule type" value="Genomic_DNA"/>
</dbReference>
<evidence type="ECO:0000313" key="4">
    <source>
        <dbReference type="EMBL" id="KAK9774143.1"/>
    </source>
</evidence>
<dbReference type="Pfam" id="PF19305">
    <property type="entry name" value="MmgE_PrpD_C"/>
    <property type="match status" value="1"/>
</dbReference>
<dbReference type="SUPFAM" id="SSF103378">
    <property type="entry name" value="2-methylcitrate dehydratase PrpD"/>
    <property type="match status" value="2"/>
</dbReference>
<dbReference type="Proteomes" id="UP001465668">
    <property type="component" value="Unassembled WGS sequence"/>
</dbReference>
<gene>
    <name evidence="4" type="ORF">SCAR479_09257</name>
</gene>
<dbReference type="InterPro" id="IPR036148">
    <property type="entry name" value="MmgE/PrpD_sf"/>
</dbReference>
<dbReference type="PANTHER" id="PTHR16943:SF15">
    <property type="entry name" value="DEHYDRATASE (PRPD), PUTATIVE-RELATED"/>
    <property type="match status" value="1"/>
</dbReference>
<organism evidence="4 5">
    <name type="scientific">Seiridium cardinale</name>
    <dbReference type="NCBI Taxonomy" id="138064"/>
    <lineage>
        <taxon>Eukaryota</taxon>
        <taxon>Fungi</taxon>
        <taxon>Dikarya</taxon>
        <taxon>Ascomycota</taxon>
        <taxon>Pezizomycotina</taxon>
        <taxon>Sordariomycetes</taxon>
        <taxon>Xylariomycetidae</taxon>
        <taxon>Amphisphaeriales</taxon>
        <taxon>Sporocadaceae</taxon>
        <taxon>Seiridium</taxon>
    </lineage>
</organism>
<dbReference type="PANTHER" id="PTHR16943">
    <property type="entry name" value="2-METHYLCITRATE DEHYDRATASE-RELATED"/>
    <property type="match status" value="1"/>
</dbReference>
<comment type="similarity">
    <text evidence="1">Belongs to the PrpD family.</text>
</comment>
<proteinExistence type="inferred from homology"/>
<protein>
    <submittedName>
        <fullName evidence="4">2-methylcitrate dehydratase</fullName>
    </submittedName>
</protein>
<accession>A0ABR2XJY8</accession>
<dbReference type="Gene3D" id="3.30.1330.120">
    <property type="entry name" value="2-methylcitrate dehydratase PrpD"/>
    <property type="match status" value="1"/>
</dbReference>
<feature type="domain" description="MmgE/PrpD N-terminal" evidence="2">
    <location>
        <begin position="26"/>
        <end position="119"/>
    </location>
</feature>
<sequence>MTTEQPDNNAEKPYDDVIHLIVDYAYNFDTPSHAALTRAKAALLDSLGAAIESLNTSKECAALVGPLWPNQAGAVSGAFRLPGTKHSLDLLKGAFDLGATIRYLDHNDAFAGAEWGHPSGEFDNHYFADSLSDTTGDESLSLIQYLSLATDNLGAILATADVLSRDAAARGDTAAGGVTIYRVLLAMIKAYEIQGCFQEHNAFNRVGLDHTILVKIGSTAAVSWLMGLTVDQALSAVSHAWADGHPLRVYRQAPNTGPRKGWAAGDACTCFVKPMMIADSNGLRAVHLASLARTGQPGIRRVLTDPRWGFYHILNKDNEFKLPRPFGNWVMENVLFKVTTAEGHGLTAVEAALDLVKQLQERNLDVKDIKSIRSRTQKPAMIIINKEGPLHNPADRDHCLRYMVAVVLLKGSQIDTEDYQNDSPWSTDERLERLRTVITMEEVEQFTLDYHDSAIRSAANSLEITMNDGTKLFAQVDFPLGHVRREESLPLVSSKAVRNLRLGLPADRVDEIVATVNGPDFEKLEVSKFVDLFQP</sequence>
<feature type="domain" description="MmgE/PrpD N-terminal" evidence="2">
    <location>
        <begin position="148"/>
        <end position="322"/>
    </location>
</feature>
<evidence type="ECO:0000259" key="3">
    <source>
        <dbReference type="Pfam" id="PF19305"/>
    </source>
</evidence>
<keyword evidence="5" id="KW-1185">Reference proteome</keyword>
<dbReference type="InterPro" id="IPR042183">
    <property type="entry name" value="MmgE/PrpD_sf_1"/>
</dbReference>
<evidence type="ECO:0000256" key="1">
    <source>
        <dbReference type="ARBA" id="ARBA00006174"/>
    </source>
</evidence>
<evidence type="ECO:0000313" key="5">
    <source>
        <dbReference type="Proteomes" id="UP001465668"/>
    </source>
</evidence>
<dbReference type="InterPro" id="IPR045337">
    <property type="entry name" value="MmgE_PrpD_C"/>
</dbReference>
<dbReference type="InterPro" id="IPR045336">
    <property type="entry name" value="MmgE_PrpD_N"/>
</dbReference>
<feature type="domain" description="MmgE/PrpD C-terminal" evidence="3">
    <location>
        <begin position="341"/>
        <end position="514"/>
    </location>
</feature>
<reference evidence="4 5" key="1">
    <citation type="submission" date="2024-02" db="EMBL/GenBank/DDBJ databases">
        <title>First draft genome assembly of two strains of Seiridium cardinale.</title>
        <authorList>
            <person name="Emiliani G."/>
            <person name="Scali E."/>
        </authorList>
    </citation>
    <scope>NUCLEOTIDE SEQUENCE [LARGE SCALE GENOMIC DNA]</scope>
    <source>
        <strain evidence="4 5">BM-138-000479</strain>
    </source>
</reference>
<name>A0ABR2XJY8_9PEZI</name>
<dbReference type="InterPro" id="IPR005656">
    <property type="entry name" value="MmgE_PrpD"/>
</dbReference>
<evidence type="ECO:0000259" key="2">
    <source>
        <dbReference type="Pfam" id="PF03972"/>
    </source>
</evidence>
<dbReference type="Pfam" id="PF03972">
    <property type="entry name" value="MmgE_PrpD_N"/>
    <property type="match status" value="2"/>
</dbReference>